<dbReference type="AlphaFoldDB" id="A0A0J8CCD5"/>
<proteinExistence type="predicted"/>
<keyword evidence="2" id="KW-1185">Reference proteome</keyword>
<protein>
    <submittedName>
        <fullName evidence="1">Uncharacterized protein</fullName>
    </submittedName>
</protein>
<dbReference type="Proteomes" id="UP000035740">
    <property type="component" value="Chromosome 5"/>
</dbReference>
<reference evidence="1 2" key="1">
    <citation type="journal article" date="2014" name="Nature">
        <title>The genome of the recently domesticated crop plant sugar beet (Beta vulgaris).</title>
        <authorList>
            <person name="Dohm J.C."/>
            <person name="Minoche A.E."/>
            <person name="Holtgrawe D."/>
            <person name="Capella-Gutierrez S."/>
            <person name="Zakrzewski F."/>
            <person name="Tafer H."/>
            <person name="Rupp O."/>
            <person name="Sorensen T.R."/>
            <person name="Stracke R."/>
            <person name="Reinhardt R."/>
            <person name="Goesmann A."/>
            <person name="Kraft T."/>
            <person name="Schulz B."/>
            <person name="Stadler P.F."/>
            <person name="Schmidt T."/>
            <person name="Gabaldon T."/>
            <person name="Lehrach H."/>
            <person name="Weisshaar B."/>
            <person name="Himmelbauer H."/>
        </authorList>
    </citation>
    <scope>NUCLEOTIDE SEQUENCE [LARGE SCALE GENOMIC DNA]</scope>
    <source>
        <tissue evidence="1">Taproot</tissue>
    </source>
</reference>
<evidence type="ECO:0000313" key="1">
    <source>
        <dbReference type="EMBL" id="KMT11252.1"/>
    </source>
</evidence>
<evidence type="ECO:0000313" key="2">
    <source>
        <dbReference type="Proteomes" id="UP000035740"/>
    </source>
</evidence>
<dbReference type="EMBL" id="KQ090095">
    <property type="protein sequence ID" value="KMT11252.1"/>
    <property type="molecule type" value="Genomic_DNA"/>
</dbReference>
<dbReference type="Gramene" id="KMT11252">
    <property type="protein sequence ID" value="KMT11252"/>
    <property type="gene ID" value="BVRB_5g110210"/>
</dbReference>
<dbReference type="eggNOG" id="KOG4738">
    <property type="taxonomic scope" value="Eukaryota"/>
</dbReference>
<accession>A0A0J8CCD5</accession>
<name>A0A0J8CCD5_BETVV</name>
<dbReference type="ExpressionAtlas" id="A0A0J8CCD5">
    <property type="expression patterns" value="differential"/>
</dbReference>
<gene>
    <name evidence="1" type="ORF">BVRB_5g110210</name>
</gene>
<sequence length="68" mass="7888">MFPNFGENASKPTIHIYGVAPKISLPVTKNLKSIWTFYHISRTCRYQKCHQDSRDVSIFVYKSAFESC</sequence>
<organism evidence="1 2">
    <name type="scientific">Beta vulgaris subsp. vulgaris</name>
    <name type="common">Beet</name>
    <dbReference type="NCBI Taxonomy" id="3555"/>
    <lineage>
        <taxon>Eukaryota</taxon>
        <taxon>Viridiplantae</taxon>
        <taxon>Streptophyta</taxon>
        <taxon>Embryophyta</taxon>
        <taxon>Tracheophyta</taxon>
        <taxon>Spermatophyta</taxon>
        <taxon>Magnoliopsida</taxon>
        <taxon>eudicotyledons</taxon>
        <taxon>Gunneridae</taxon>
        <taxon>Pentapetalae</taxon>
        <taxon>Caryophyllales</taxon>
        <taxon>Chenopodiaceae</taxon>
        <taxon>Betoideae</taxon>
        <taxon>Beta</taxon>
    </lineage>
</organism>